<proteinExistence type="predicted"/>
<dbReference type="Proteomes" id="UP000297245">
    <property type="component" value="Unassembled WGS sequence"/>
</dbReference>
<protein>
    <submittedName>
        <fullName evidence="1">Uncharacterized protein</fullName>
    </submittedName>
</protein>
<evidence type="ECO:0000313" key="2">
    <source>
        <dbReference type="Proteomes" id="UP000297245"/>
    </source>
</evidence>
<keyword evidence="2" id="KW-1185">Reference proteome</keyword>
<dbReference type="EMBL" id="ML182972">
    <property type="protein sequence ID" value="THU75088.1"/>
    <property type="molecule type" value="Genomic_DNA"/>
</dbReference>
<dbReference type="OrthoDB" id="3025297at2759"/>
<accession>A0A4S8KJ25</accession>
<sequence length="149" mass="16778">MNAIRKIHVTSIDIIETENGGSKFGLSHLKNLIIGSTPLDTLRFSGVYRKEFPLITILNFLASLQTHPDGMLPDTQHNQIRVLKLREISCFEDCSNISPIGLAGLEILHISWGRWSDTRKRKFSVTACEDLAKMIKATRYWVSGAKPII</sequence>
<dbReference type="AlphaFoldDB" id="A0A4S8KJ25"/>
<name>A0A4S8KJ25_DENBC</name>
<gene>
    <name evidence="1" type="ORF">K435DRAFT_324865</name>
</gene>
<evidence type="ECO:0000313" key="1">
    <source>
        <dbReference type="EMBL" id="THU75088.1"/>
    </source>
</evidence>
<reference evidence="1 2" key="1">
    <citation type="journal article" date="2019" name="Nat. Ecol. Evol.">
        <title>Megaphylogeny resolves global patterns of mushroom evolution.</title>
        <authorList>
            <person name="Varga T."/>
            <person name="Krizsan K."/>
            <person name="Foldi C."/>
            <person name="Dima B."/>
            <person name="Sanchez-Garcia M."/>
            <person name="Sanchez-Ramirez S."/>
            <person name="Szollosi G.J."/>
            <person name="Szarkandi J.G."/>
            <person name="Papp V."/>
            <person name="Albert L."/>
            <person name="Andreopoulos W."/>
            <person name="Angelini C."/>
            <person name="Antonin V."/>
            <person name="Barry K.W."/>
            <person name="Bougher N.L."/>
            <person name="Buchanan P."/>
            <person name="Buyck B."/>
            <person name="Bense V."/>
            <person name="Catcheside P."/>
            <person name="Chovatia M."/>
            <person name="Cooper J."/>
            <person name="Damon W."/>
            <person name="Desjardin D."/>
            <person name="Finy P."/>
            <person name="Geml J."/>
            <person name="Haridas S."/>
            <person name="Hughes K."/>
            <person name="Justo A."/>
            <person name="Karasinski D."/>
            <person name="Kautmanova I."/>
            <person name="Kiss B."/>
            <person name="Kocsube S."/>
            <person name="Kotiranta H."/>
            <person name="LaButti K.M."/>
            <person name="Lechner B.E."/>
            <person name="Liimatainen K."/>
            <person name="Lipzen A."/>
            <person name="Lukacs Z."/>
            <person name="Mihaltcheva S."/>
            <person name="Morgado L.N."/>
            <person name="Niskanen T."/>
            <person name="Noordeloos M.E."/>
            <person name="Ohm R.A."/>
            <person name="Ortiz-Santana B."/>
            <person name="Ovrebo C."/>
            <person name="Racz N."/>
            <person name="Riley R."/>
            <person name="Savchenko A."/>
            <person name="Shiryaev A."/>
            <person name="Soop K."/>
            <person name="Spirin V."/>
            <person name="Szebenyi C."/>
            <person name="Tomsovsky M."/>
            <person name="Tulloss R.E."/>
            <person name="Uehling J."/>
            <person name="Grigoriev I.V."/>
            <person name="Vagvolgyi C."/>
            <person name="Papp T."/>
            <person name="Martin F.M."/>
            <person name="Miettinen O."/>
            <person name="Hibbett D.S."/>
            <person name="Nagy L.G."/>
        </authorList>
    </citation>
    <scope>NUCLEOTIDE SEQUENCE [LARGE SCALE GENOMIC DNA]</scope>
    <source>
        <strain evidence="1 2">CBS 962.96</strain>
    </source>
</reference>
<organism evidence="1 2">
    <name type="scientific">Dendrothele bispora (strain CBS 962.96)</name>
    <dbReference type="NCBI Taxonomy" id="1314807"/>
    <lineage>
        <taxon>Eukaryota</taxon>
        <taxon>Fungi</taxon>
        <taxon>Dikarya</taxon>
        <taxon>Basidiomycota</taxon>
        <taxon>Agaricomycotina</taxon>
        <taxon>Agaricomycetes</taxon>
        <taxon>Agaricomycetidae</taxon>
        <taxon>Agaricales</taxon>
        <taxon>Agaricales incertae sedis</taxon>
        <taxon>Dendrothele</taxon>
    </lineage>
</organism>